<gene>
    <name evidence="2" type="ORF">EFL26_15340</name>
</gene>
<feature type="transmembrane region" description="Helical" evidence="1">
    <location>
        <begin position="79"/>
        <end position="97"/>
    </location>
</feature>
<dbReference type="RefSeq" id="WP_123223697.1">
    <property type="nucleotide sequence ID" value="NZ_RJSF01000040.1"/>
</dbReference>
<dbReference type="AlphaFoldDB" id="A0A3N0GPE5"/>
<keyword evidence="1" id="KW-0812">Transmembrane</keyword>
<feature type="transmembrane region" description="Helical" evidence="1">
    <location>
        <begin position="169"/>
        <end position="188"/>
    </location>
</feature>
<protein>
    <submittedName>
        <fullName evidence="2">Uncharacterized protein</fullName>
    </submittedName>
</protein>
<feature type="transmembrane region" description="Helical" evidence="1">
    <location>
        <begin position="195"/>
        <end position="213"/>
    </location>
</feature>
<keyword evidence="3" id="KW-1185">Reference proteome</keyword>
<organism evidence="2 3">
    <name type="scientific">Nocardioides pocheonensis</name>
    <dbReference type="NCBI Taxonomy" id="661485"/>
    <lineage>
        <taxon>Bacteria</taxon>
        <taxon>Bacillati</taxon>
        <taxon>Actinomycetota</taxon>
        <taxon>Actinomycetes</taxon>
        <taxon>Propionibacteriales</taxon>
        <taxon>Nocardioidaceae</taxon>
        <taxon>Nocardioides</taxon>
    </lineage>
</organism>
<evidence type="ECO:0000313" key="3">
    <source>
        <dbReference type="Proteomes" id="UP000279994"/>
    </source>
</evidence>
<dbReference type="Proteomes" id="UP000279994">
    <property type="component" value="Unassembled WGS sequence"/>
</dbReference>
<name>A0A3N0GPE5_9ACTN</name>
<comment type="caution">
    <text evidence="2">The sequence shown here is derived from an EMBL/GenBank/DDBJ whole genome shotgun (WGS) entry which is preliminary data.</text>
</comment>
<feature type="transmembrane region" description="Helical" evidence="1">
    <location>
        <begin position="103"/>
        <end position="120"/>
    </location>
</feature>
<feature type="transmembrane region" description="Helical" evidence="1">
    <location>
        <begin position="132"/>
        <end position="149"/>
    </location>
</feature>
<evidence type="ECO:0000313" key="2">
    <source>
        <dbReference type="EMBL" id="RNM14289.1"/>
    </source>
</evidence>
<accession>A0A3N0GPE5</accession>
<dbReference type="EMBL" id="RJSF01000040">
    <property type="protein sequence ID" value="RNM14289.1"/>
    <property type="molecule type" value="Genomic_DNA"/>
</dbReference>
<keyword evidence="1" id="KW-1133">Transmembrane helix</keyword>
<evidence type="ECO:0000256" key="1">
    <source>
        <dbReference type="SAM" id="Phobius"/>
    </source>
</evidence>
<feature type="transmembrane region" description="Helical" evidence="1">
    <location>
        <begin position="12"/>
        <end position="33"/>
    </location>
</feature>
<proteinExistence type="predicted"/>
<sequence>MPAETMSRSRRVAAAVVAALAAVFWGFFWFGLIDLLVVVVQDEEFHQDYLLESGWGLLYLVLFAVPLVLLAFRPGRSVALAQLAVVTMAVLAGAAWAGALPQLWNGLGLALTVGLLAALGRWRGLRPRRPDVVLAALAAVALPAAIAYAEPLARNATVTEDITNGVSHWPMQASLALAVLGLAGLAAVTRGRLPAWTAAFTAVWLGVESIVYPDLHGSLGTVGGALAALWGVLVVVGVELARRREPAQPG</sequence>
<feature type="transmembrane region" description="Helical" evidence="1">
    <location>
        <begin position="53"/>
        <end position="72"/>
    </location>
</feature>
<reference evidence="2 3" key="1">
    <citation type="submission" date="2018-11" db="EMBL/GenBank/DDBJ databases">
        <authorList>
            <person name="Li F."/>
        </authorList>
    </citation>
    <scope>NUCLEOTIDE SEQUENCE [LARGE SCALE GENOMIC DNA]</scope>
    <source>
        <strain evidence="2 3">Gsoil 818</strain>
    </source>
</reference>
<feature type="transmembrane region" description="Helical" evidence="1">
    <location>
        <begin position="219"/>
        <end position="241"/>
    </location>
</feature>
<keyword evidence="1" id="KW-0472">Membrane</keyword>